<accession>A0ABV7FHB9</accession>
<feature type="domain" description="Pseudouridine synthase RsuA/RluA-like" evidence="2">
    <location>
        <begin position="11"/>
        <end position="153"/>
    </location>
</feature>
<sequence>MYELIDETSEFLVIYKKPEVSFHSDAGSVGLFEYCKQQQGLAELYPVHRLDKITSGLLVFAKTAAANSALTAAFRAREIQKFYLAISAKKPTKKQGLIKGDMTAARRGAFKLLTTHNNPAITQFFSKNIAPGRRLFLIKPHTGKTHQIRVALKSIGAPIVGDLLYADTASNNHIDRTYLHAYSLGFELAGQQYRYTLLPKEGSYFSDAAFLNAIDEWREPWLLPWPKV</sequence>
<comment type="similarity">
    <text evidence="1">Belongs to the pseudouridine synthase RluA family.</text>
</comment>
<protein>
    <submittedName>
        <fullName evidence="3">TIGR01621 family pseudouridine synthase</fullName>
    </submittedName>
</protein>
<keyword evidence="4" id="KW-1185">Reference proteome</keyword>
<organism evidence="3 4">
    <name type="scientific">Cellvibrio fontiphilus</name>
    <dbReference type="NCBI Taxonomy" id="1815559"/>
    <lineage>
        <taxon>Bacteria</taxon>
        <taxon>Pseudomonadati</taxon>
        <taxon>Pseudomonadota</taxon>
        <taxon>Gammaproteobacteria</taxon>
        <taxon>Cellvibrionales</taxon>
        <taxon>Cellvibrionaceae</taxon>
        <taxon>Cellvibrio</taxon>
    </lineage>
</organism>
<gene>
    <name evidence="3" type="ORF">ACFODX_08670</name>
</gene>
<dbReference type="Gene3D" id="3.30.2350.10">
    <property type="entry name" value="Pseudouridine synthase"/>
    <property type="match status" value="1"/>
</dbReference>
<dbReference type="InterPro" id="IPR050188">
    <property type="entry name" value="RluA_PseudoU_synthase"/>
</dbReference>
<evidence type="ECO:0000313" key="3">
    <source>
        <dbReference type="EMBL" id="MFC3115624.1"/>
    </source>
</evidence>
<dbReference type="Pfam" id="PF00849">
    <property type="entry name" value="PseudoU_synth_2"/>
    <property type="match status" value="1"/>
</dbReference>
<evidence type="ECO:0000256" key="1">
    <source>
        <dbReference type="ARBA" id="ARBA00010876"/>
    </source>
</evidence>
<dbReference type="InterPro" id="IPR006145">
    <property type="entry name" value="PsdUridine_synth_RsuA/RluA"/>
</dbReference>
<dbReference type="PANTHER" id="PTHR21600:SF87">
    <property type="entry name" value="RNA PSEUDOURIDYLATE SYNTHASE DOMAIN-CONTAINING PROTEIN 1"/>
    <property type="match status" value="1"/>
</dbReference>
<dbReference type="EMBL" id="JBHRTF010000003">
    <property type="protein sequence ID" value="MFC3115624.1"/>
    <property type="molecule type" value="Genomic_DNA"/>
</dbReference>
<dbReference type="RefSeq" id="WP_378118093.1">
    <property type="nucleotide sequence ID" value="NZ_JBHRTF010000003.1"/>
</dbReference>
<dbReference type="CDD" id="cd02869">
    <property type="entry name" value="PseudoU_synth_RluA_like"/>
    <property type="match status" value="1"/>
</dbReference>
<evidence type="ECO:0000313" key="4">
    <source>
        <dbReference type="Proteomes" id="UP001595555"/>
    </source>
</evidence>
<proteinExistence type="inferred from homology"/>
<dbReference type="SUPFAM" id="SSF55120">
    <property type="entry name" value="Pseudouridine synthase"/>
    <property type="match status" value="1"/>
</dbReference>
<dbReference type="InterPro" id="IPR020103">
    <property type="entry name" value="PsdUridine_synth_cat_dom_sf"/>
</dbReference>
<evidence type="ECO:0000259" key="2">
    <source>
        <dbReference type="Pfam" id="PF00849"/>
    </source>
</evidence>
<name>A0ABV7FHB9_9GAMM</name>
<reference evidence="4" key="1">
    <citation type="journal article" date="2019" name="Int. J. Syst. Evol. Microbiol.">
        <title>The Global Catalogue of Microorganisms (GCM) 10K type strain sequencing project: providing services to taxonomists for standard genome sequencing and annotation.</title>
        <authorList>
            <consortium name="The Broad Institute Genomics Platform"/>
            <consortium name="The Broad Institute Genome Sequencing Center for Infectious Disease"/>
            <person name="Wu L."/>
            <person name="Ma J."/>
        </authorList>
    </citation>
    <scope>NUCLEOTIDE SEQUENCE [LARGE SCALE GENOMIC DNA]</scope>
    <source>
        <strain evidence="4">KCTC 52237</strain>
    </source>
</reference>
<comment type="caution">
    <text evidence="3">The sequence shown here is derived from an EMBL/GenBank/DDBJ whole genome shotgun (WGS) entry which is preliminary data.</text>
</comment>
<dbReference type="InterPro" id="IPR006224">
    <property type="entry name" value="PsdUridine_synth_RluA-like_CS"/>
</dbReference>
<dbReference type="PANTHER" id="PTHR21600">
    <property type="entry name" value="MITOCHONDRIAL RNA PSEUDOURIDINE SYNTHASE"/>
    <property type="match status" value="1"/>
</dbReference>
<dbReference type="InterPro" id="IPR006508">
    <property type="entry name" value="PsdUridine_synth_RluA-like"/>
</dbReference>
<dbReference type="Proteomes" id="UP001595555">
    <property type="component" value="Unassembled WGS sequence"/>
</dbReference>
<dbReference type="PROSITE" id="PS01129">
    <property type="entry name" value="PSI_RLU"/>
    <property type="match status" value="1"/>
</dbReference>
<dbReference type="NCBIfam" id="TIGR01621">
    <property type="entry name" value="RluA-like"/>
    <property type="match status" value="1"/>
</dbReference>